<dbReference type="Proteomes" id="UP000646523">
    <property type="component" value="Unassembled WGS sequence"/>
</dbReference>
<reference evidence="1" key="1">
    <citation type="journal article" date="2014" name="Int. J. Syst. Evol. Microbiol.">
        <title>Complete genome sequence of Corynebacterium casei LMG S-19264T (=DSM 44701T), isolated from a smear-ripened cheese.</title>
        <authorList>
            <consortium name="US DOE Joint Genome Institute (JGI-PGF)"/>
            <person name="Walter F."/>
            <person name="Albersmeier A."/>
            <person name="Kalinowski J."/>
            <person name="Ruckert C."/>
        </authorList>
    </citation>
    <scope>NUCLEOTIDE SEQUENCE</scope>
    <source>
        <strain evidence="1">CGMCC 4.7368</strain>
    </source>
</reference>
<proteinExistence type="predicted"/>
<comment type="caution">
    <text evidence="1">The sequence shown here is derived from an EMBL/GenBank/DDBJ whole genome shotgun (WGS) entry which is preliminary data.</text>
</comment>
<protein>
    <submittedName>
        <fullName evidence="1">Uncharacterized protein</fullName>
    </submittedName>
</protein>
<accession>A0A917Z376</accession>
<evidence type="ECO:0000313" key="2">
    <source>
        <dbReference type="Proteomes" id="UP000646523"/>
    </source>
</evidence>
<gene>
    <name evidence="1" type="ORF">GCM10012289_38150</name>
</gene>
<dbReference type="EMBL" id="BMNH01000011">
    <property type="protein sequence ID" value="GGO71747.1"/>
    <property type="molecule type" value="Genomic_DNA"/>
</dbReference>
<organism evidence="1 2">
    <name type="scientific">Nonomuraea cavernae</name>
    <dbReference type="NCBI Taxonomy" id="2045107"/>
    <lineage>
        <taxon>Bacteria</taxon>
        <taxon>Bacillati</taxon>
        <taxon>Actinomycetota</taxon>
        <taxon>Actinomycetes</taxon>
        <taxon>Streptosporangiales</taxon>
        <taxon>Streptosporangiaceae</taxon>
        <taxon>Nonomuraea</taxon>
    </lineage>
</organism>
<reference evidence="1" key="2">
    <citation type="submission" date="2020-09" db="EMBL/GenBank/DDBJ databases">
        <authorList>
            <person name="Sun Q."/>
            <person name="Zhou Y."/>
        </authorList>
    </citation>
    <scope>NUCLEOTIDE SEQUENCE</scope>
    <source>
        <strain evidence="1">CGMCC 4.7368</strain>
    </source>
</reference>
<keyword evidence="2" id="KW-1185">Reference proteome</keyword>
<sequence length="61" mass="6694">MVVRLALLTVADHAGEGALRNAIDWHGVERHGVERHGVERQAKPVASILYGALSAAHRHHR</sequence>
<evidence type="ECO:0000313" key="1">
    <source>
        <dbReference type="EMBL" id="GGO71747.1"/>
    </source>
</evidence>
<name>A0A917Z376_9ACTN</name>
<dbReference type="AlphaFoldDB" id="A0A917Z376"/>